<dbReference type="InterPro" id="IPR023798">
    <property type="entry name" value="Ribosomal_uS7_dom"/>
</dbReference>
<dbReference type="Pfam" id="PF00177">
    <property type="entry name" value="Ribosomal_S7"/>
    <property type="match status" value="1"/>
</dbReference>
<comment type="similarity">
    <text evidence="1">Belongs to the universal ribosomal protein uS7 family.</text>
</comment>
<gene>
    <name evidence="5" type="primary">rps7</name>
</gene>
<evidence type="ECO:0000259" key="4">
    <source>
        <dbReference type="Pfam" id="PF00177"/>
    </source>
</evidence>
<dbReference type="GO" id="GO:0005840">
    <property type="term" value="C:ribosome"/>
    <property type="evidence" value="ECO:0007669"/>
    <property type="project" value="UniProtKB-KW"/>
</dbReference>
<dbReference type="GO" id="GO:1990904">
    <property type="term" value="C:ribonucleoprotein complex"/>
    <property type="evidence" value="ECO:0007669"/>
    <property type="project" value="UniProtKB-KW"/>
</dbReference>
<keyword evidence="3" id="KW-0687">Ribonucleoprotein</keyword>
<dbReference type="EMBL" id="MH591111">
    <property type="protein sequence ID" value="AYC65579.1"/>
    <property type="molecule type" value="Genomic_DNA"/>
</dbReference>
<dbReference type="RefSeq" id="YP_009519574.1">
    <property type="nucleotide sequence ID" value="NC_039527.1"/>
</dbReference>
<protein>
    <submittedName>
        <fullName evidence="5">Ribosomal protein S7</fullName>
    </submittedName>
</protein>
<keyword evidence="2 5" id="KW-0689">Ribosomal protein</keyword>
<sequence length="155" mass="17592">MARTKYKNKNFGSNLLLISQRILRHGKKKLAHRILQKSLANIQSQTKQDPMLIVEKAICNTTPSVKIQTRRIGGSVYPIPIELDSNRGISRGIRWILISAKKRPGNTFDKNLANELIDASKKIGNAFHKKEEVHKIANTNASFVRKYKKSKKSKS</sequence>
<reference evidence="5" key="1">
    <citation type="submission" date="2018-07" db="EMBL/GenBank/DDBJ databases">
        <authorList>
            <person name="Quirk P.G."/>
            <person name="Krulwich T.A."/>
        </authorList>
    </citation>
    <scope>NUCLEOTIDE SEQUENCE</scope>
</reference>
<accession>A0A386B1J6</accession>
<feature type="domain" description="Small ribosomal subunit protein uS7" evidence="4">
    <location>
        <begin position="19"/>
        <end position="140"/>
    </location>
</feature>
<evidence type="ECO:0000313" key="5">
    <source>
        <dbReference type="EMBL" id="AYC65579.1"/>
    </source>
</evidence>
<dbReference type="Gene3D" id="1.10.455.10">
    <property type="entry name" value="Ribosomal protein S7 domain"/>
    <property type="match status" value="1"/>
</dbReference>
<dbReference type="AlphaFoldDB" id="A0A386B1J6"/>
<dbReference type="PIRSF" id="PIRSF002122">
    <property type="entry name" value="RPS7p_RPS7a_RPS5e_RPS7o"/>
    <property type="match status" value="1"/>
</dbReference>
<reference evidence="5" key="2">
    <citation type="journal article" date="2019" name="Mol. Phylogenet. Evol.">
        <title>Reassessment of the classification of bryopsidales (chlorophyta) based on chloroplast phylogenomic analyses.</title>
        <authorList>
            <person name="Cremen M.C."/>
            <person name="Leliaert F."/>
            <person name="West J."/>
            <person name="Lam D.W."/>
            <person name="Shimada S."/>
            <person name="Lopez-Bautista J.M."/>
            <person name="Verbruggen H."/>
        </authorList>
    </citation>
    <scope>NUCLEOTIDE SEQUENCE</scope>
</reference>
<keyword evidence="5" id="KW-0150">Chloroplast</keyword>
<evidence type="ECO:0000256" key="3">
    <source>
        <dbReference type="ARBA" id="ARBA00023274"/>
    </source>
</evidence>
<dbReference type="InterPro" id="IPR036823">
    <property type="entry name" value="Ribosomal_uS7_dom_sf"/>
</dbReference>
<geneLocation type="chloroplast" evidence="5"/>
<dbReference type="InterPro" id="IPR000235">
    <property type="entry name" value="Ribosomal_uS7"/>
</dbReference>
<evidence type="ECO:0000256" key="1">
    <source>
        <dbReference type="ARBA" id="ARBA00007151"/>
    </source>
</evidence>
<dbReference type="PANTHER" id="PTHR11205">
    <property type="entry name" value="RIBOSOMAL PROTEIN S7"/>
    <property type="match status" value="1"/>
</dbReference>
<dbReference type="SUPFAM" id="SSF47973">
    <property type="entry name" value="Ribosomal protein S7"/>
    <property type="match status" value="1"/>
</dbReference>
<organism evidence="5">
    <name type="scientific">Glaukea argentea</name>
    <dbReference type="NCBI Taxonomy" id="2894057"/>
    <lineage>
        <taxon>Eukaryota</taxon>
        <taxon>Viridiplantae</taxon>
        <taxon>Chlorophyta</taxon>
        <taxon>core chlorophytes</taxon>
        <taxon>Ulvophyceae</taxon>
        <taxon>TCBD clade</taxon>
        <taxon>Bryopsidales</taxon>
        <taxon>Halimedineae</taxon>
        <taxon>Halimedaceae</taxon>
        <taxon>Udoteae</taxon>
        <taxon>Glaukea</taxon>
    </lineage>
</organism>
<proteinExistence type="inferred from homology"/>
<dbReference type="GO" id="GO:0006412">
    <property type="term" value="P:translation"/>
    <property type="evidence" value="ECO:0007669"/>
    <property type="project" value="InterPro"/>
</dbReference>
<keyword evidence="5" id="KW-0934">Plastid</keyword>
<dbReference type="GeneID" id="38279526"/>
<evidence type="ECO:0000256" key="2">
    <source>
        <dbReference type="ARBA" id="ARBA00022980"/>
    </source>
</evidence>
<name>A0A386B1J6_9CHLO</name>